<reference evidence="1 2" key="1">
    <citation type="submission" date="2024-09" db="EMBL/GenBank/DDBJ databases">
        <title>Chromosome-scale assembly of Riccia fluitans.</title>
        <authorList>
            <person name="Paukszto L."/>
            <person name="Sawicki J."/>
            <person name="Karawczyk K."/>
            <person name="Piernik-Szablinska J."/>
            <person name="Szczecinska M."/>
            <person name="Mazdziarz M."/>
        </authorList>
    </citation>
    <scope>NUCLEOTIDE SEQUENCE [LARGE SCALE GENOMIC DNA]</scope>
    <source>
        <strain evidence="1">Rf_01</strain>
        <tissue evidence="1">Aerial parts of the thallus</tissue>
    </source>
</reference>
<gene>
    <name evidence="1" type="ORF">R1flu_024474</name>
</gene>
<accession>A0ABD1XV00</accession>
<protein>
    <submittedName>
        <fullName evidence="1">Uncharacterized protein</fullName>
    </submittedName>
</protein>
<keyword evidence="2" id="KW-1185">Reference proteome</keyword>
<evidence type="ECO:0000313" key="2">
    <source>
        <dbReference type="Proteomes" id="UP001605036"/>
    </source>
</evidence>
<dbReference type="Proteomes" id="UP001605036">
    <property type="component" value="Unassembled WGS sequence"/>
</dbReference>
<name>A0ABD1XV00_9MARC</name>
<sequence>MATLEVFIRVLGFHIILITQQKFIQGYVDQNTIYNPCKSQPTLIQDAITIGVAFIGDITTWYNNSDVRSNVLSPCEAPLADKLTNVGFISIFRPQIDQLTLLNVDNGSLISLSHTFAQTVSLLLYAQGMNTTILAGPRSFMNSYGMVPSFTTIIDFQNGFLKNFTWKDDECLDCAQSSMCLDNNCVDPQDRCTADSTNSSSCHFSINLAFSGTDRKKKPLQSWYQISRTGRFSLTNIYQKVKNDIIISIITVGNAIDSPPPLG</sequence>
<dbReference type="AlphaFoldDB" id="A0ABD1XV00"/>
<proteinExistence type="predicted"/>
<comment type="caution">
    <text evidence="1">The sequence shown here is derived from an EMBL/GenBank/DDBJ whole genome shotgun (WGS) entry which is preliminary data.</text>
</comment>
<evidence type="ECO:0000313" key="1">
    <source>
        <dbReference type="EMBL" id="KAL2612782.1"/>
    </source>
</evidence>
<dbReference type="EMBL" id="JBHFFA010000007">
    <property type="protein sequence ID" value="KAL2612782.1"/>
    <property type="molecule type" value="Genomic_DNA"/>
</dbReference>
<organism evidence="1 2">
    <name type="scientific">Riccia fluitans</name>
    <dbReference type="NCBI Taxonomy" id="41844"/>
    <lineage>
        <taxon>Eukaryota</taxon>
        <taxon>Viridiplantae</taxon>
        <taxon>Streptophyta</taxon>
        <taxon>Embryophyta</taxon>
        <taxon>Marchantiophyta</taxon>
        <taxon>Marchantiopsida</taxon>
        <taxon>Marchantiidae</taxon>
        <taxon>Marchantiales</taxon>
        <taxon>Ricciaceae</taxon>
        <taxon>Riccia</taxon>
    </lineage>
</organism>